<organism evidence="1 2">
    <name type="scientific">Litchfieldella anticariensis (strain DSM 16096 / CECT 5854 / CIP 108499 / LMG 22089 / FP35)</name>
    <name type="common">Halomonas anticariensis</name>
    <dbReference type="NCBI Taxonomy" id="1121939"/>
    <lineage>
        <taxon>Bacteria</taxon>
        <taxon>Pseudomonadati</taxon>
        <taxon>Pseudomonadota</taxon>
        <taxon>Gammaproteobacteria</taxon>
        <taxon>Oceanospirillales</taxon>
        <taxon>Halomonadaceae</taxon>
        <taxon>Litchfieldella</taxon>
    </lineage>
</organism>
<name>S2L645_LITA3</name>
<gene>
    <name evidence="1" type="ORF">L861_23250</name>
</gene>
<proteinExistence type="predicted"/>
<sequence length="60" mass="5564">MENVTFGEMLVKFDDEFGSDSNPMATGGSGGAGGCGGSGGCGGGGGCSGGSGAHITDDDK</sequence>
<evidence type="ECO:0000313" key="2">
    <source>
        <dbReference type="Proteomes" id="UP000014463"/>
    </source>
</evidence>
<dbReference type="AlphaFoldDB" id="S2L645"/>
<comment type="caution">
    <text evidence="1">The sequence shown here is derived from an EMBL/GenBank/DDBJ whole genome shotgun (WGS) entry which is preliminary data.</text>
</comment>
<keyword evidence="2" id="KW-1185">Reference proteome</keyword>
<dbReference type="EMBL" id="ASTJ01000022">
    <property type="protein sequence ID" value="EPC03229.1"/>
    <property type="molecule type" value="Genomic_DNA"/>
</dbReference>
<dbReference type="Proteomes" id="UP000014463">
    <property type="component" value="Unassembled WGS sequence"/>
</dbReference>
<reference evidence="1 2" key="1">
    <citation type="journal article" date="2013" name="Genome Announc.">
        <title>Draft genome sequence of the moderately halophilic gammaproteobacterium Halomonas anticariensis FP35.</title>
        <authorList>
            <person name="Tahrioui A."/>
            <person name="Quesada E."/>
            <person name="Llamas I."/>
        </authorList>
    </citation>
    <scope>NUCLEOTIDE SEQUENCE [LARGE SCALE GENOMIC DNA]</scope>
    <source>
        <strain evidence="2">DSM 16096 / CECT 5854 / LMG 22089 / FP35</strain>
    </source>
</reference>
<protein>
    <submittedName>
        <fullName evidence="1">Uncharacterized protein</fullName>
    </submittedName>
</protein>
<evidence type="ECO:0000313" key="1">
    <source>
        <dbReference type="EMBL" id="EPC03229.1"/>
    </source>
</evidence>
<accession>S2L645</accession>